<dbReference type="PANTHER" id="PTHR37424">
    <property type="entry name" value="BACTERIOFERRITIN-ASSOCIATED FERREDOXIN"/>
    <property type="match status" value="1"/>
</dbReference>
<dbReference type="InterPro" id="IPR007419">
    <property type="entry name" value="BFD-like_2Fe2S-bd_dom"/>
</dbReference>
<evidence type="ECO:0000313" key="11">
    <source>
        <dbReference type="Proteomes" id="UP001162891"/>
    </source>
</evidence>
<dbReference type="Proteomes" id="UP001162891">
    <property type="component" value="Chromosome"/>
</dbReference>
<feature type="domain" description="BFD-like [2Fe-2S]-binding" evidence="9">
    <location>
        <begin position="2"/>
        <end position="49"/>
    </location>
</feature>
<evidence type="ECO:0000256" key="2">
    <source>
        <dbReference type="ARBA" id="ARBA00022714"/>
    </source>
</evidence>
<keyword evidence="6" id="KW-0411">Iron-sulfur</keyword>
<keyword evidence="1" id="KW-0813">Transport</keyword>
<keyword evidence="2" id="KW-0001">2Fe-2S</keyword>
<dbReference type="PANTHER" id="PTHR37424:SF1">
    <property type="entry name" value="BACTERIOFERRITIN-ASSOCIATED FERREDOXIN"/>
    <property type="match status" value="1"/>
</dbReference>
<dbReference type="InterPro" id="IPR052371">
    <property type="entry name" value="BFD-associated_ferredoxin"/>
</dbReference>
<evidence type="ECO:0000256" key="3">
    <source>
        <dbReference type="ARBA" id="ARBA00022723"/>
    </source>
</evidence>
<dbReference type="RefSeq" id="WP_248358611.1">
    <property type="nucleotide sequence ID" value="NZ_AP025591.1"/>
</dbReference>
<dbReference type="EMBL" id="AP025591">
    <property type="protein sequence ID" value="BDG01787.1"/>
    <property type="molecule type" value="Genomic_DNA"/>
</dbReference>
<name>A0ABM7WQP3_9BACT</name>
<sequence length="75" mass="7923">MIVCVCRGVTDRQIRQEAAAGHALDEVFRRTGAGSSCGTCRLAVARLVAMEHAQAAARAQSVEQAAQQQPEQDAA</sequence>
<comment type="similarity">
    <text evidence="8">Belongs to the Bfd family.</text>
</comment>
<keyword evidence="11" id="KW-1185">Reference proteome</keyword>
<reference evidence="11" key="1">
    <citation type="journal article" date="2022" name="Int. J. Syst. Evol. Microbiol.">
        <title>Anaeromyxobacter oryzae sp. nov., Anaeromyxobacter diazotrophicus sp. nov. and Anaeromyxobacter paludicola sp. nov., isolated from paddy soils.</title>
        <authorList>
            <person name="Itoh H."/>
            <person name="Xu Z."/>
            <person name="Mise K."/>
            <person name="Masuda Y."/>
            <person name="Ushijima N."/>
            <person name="Hayakawa C."/>
            <person name="Shiratori Y."/>
            <person name="Senoo K."/>
        </authorList>
    </citation>
    <scope>NUCLEOTIDE SEQUENCE [LARGE SCALE GENOMIC DNA]</scope>
    <source>
        <strain evidence="11">Red232</strain>
    </source>
</reference>
<dbReference type="InterPro" id="IPR041854">
    <property type="entry name" value="BFD-like_2Fe2S-bd_dom_sf"/>
</dbReference>
<evidence type="ECO:0000259" key="9">
    <source>
        <dbReference type="Pfam" id="PF04324"/>
    </source>
</evidence>
<protein>
    <recommendedName>
        <fullName evidence="7">Bacterioferritin-associated ferredoxin</fullName>
    </recommendedName>
</protein>
<keyword evidence="5" id="KW-0408">Iron</keyword>
<gene>
    <name evidence="10" type="ORF">AMOR_07830</name>
</gene>
<evidence type="ECO:0000256" key="8">
    <source>
        <dbReference type="ARBA" id="ARBA00046332"/>
    </source>
</evidence>
<evidence type="ECO:0000256" key="4">
    <source>
        <dbReference type="ARBA" id="ARBA00022982"/>
    </source>
</evidence>
<keyword evidence="3" id="KW-0479">Metal-binding</keyword>
<keyword evidence="4" id="KW-0249">Electron transport</keyword>
<dbReference type="Gene3D" id="1.10.10.1100">
    <property type="entry name" value="BFD-like [2Fe-2S]-binding domain"/>
    <property type="match status" value="1"/>
</dbReference>
<evidence type="ECO:0000313" key="10">
    <source>
        <dbReference type="EMBL" id="BDG01787.1"/>
    </source>
</evidence>
<dbReference type="Pfam" id="PF04324">
    <property type="entry name" value="Fer2_BFD"/>
    <property type="match status" value="1"/>
</dbReference>
<accession>A0ABM7WQP3</accession>
<organism evidence="10 11">
    <name type="scientific">Anaeromyxobacter oryzae</name>
    <dbReference type="NCBI Taxonomy" id="2918170"/>
    <lineage>
        <taxon>Bacteria</taxon>
        <taxon>Pseudomonadati</taxon>
        <taxon>Myxococcota</taxon>
        <taxon>Myxococcia</taxon>
        <taxon>Myxococcales</taxon>
        <taxon>Cystobacterineae</taxon>
        <taxon>Anaeromyxobacteraceae</taxon>
        <taxon>Anaeromyxobacter</taxon>
    </lineage>
</organism>
<evidence type="ECO:0000256" key="1">
    <source>
        <dbReference type="ARBA" id="ARBA00022448"/>
    </source>
</evidence>
<evidence type="ECO:0000256" key="7">
    <source>
        <dbReference type="ARBA" id="ARBA00039386"/>
    </source>
</evidence>
<proteinExistence type="inferred from homology"/>
<evidence type="ECO:0000256" key="5">
    <source>
        <dbReference type="ARBA" id="ARBA00023004"/>
    </source>
</evidence>
<evidence type="ECO:0000256" key="6">
    <source>
        <dbReference type="ARBA" id="ARBA00023014"/>
    </source>
</evidence>